<dbReference type="PANTHER" id="PTHR42685:SF18">
    <property type="entry name" value="DIGERANYLGERANYLGLYCEROPHOSPHOLIPID REDUCTASE"/>
    <property type="match status" value="1"/>
</dbReference>
<dbReference type="EC" id="5.3.1.29" evidence="2"/>
<keyword evidence="2" id="KW-0413">Isomerase</keyword>
<dbReference type="PRINTS" id="PR00420">
    <property type="entry name" value="RNGMNOXGNASE"/>
</dbReference>
<dbReference type="RefSeq" id="WP_126979107.1">
    <property type="nucleotide sequence ID" value="NZ_PQSP01000002.1"/>
</dbReference>
<feature type="domain" description="FAD-binding" evidence="1">
    <location>
        <begin position="2"/>
        <end position="173"/>
    </location>
</feature>
<evidence type="ECO:0000259" key="1">
    <source>
        <dbReference type="Pfam" id="PF01494"/>
    </source>
</evidence>
<reference evidence="2 3" key="1">
    <citation type="submission" date="2018-01" db="EMBL/GenBank/DDBJ databases">
        <title>Saezia sanguinis gen. nov., sp. nov., in the order Burkholderiales isolated from human blood.</title>
        <authorList>
            <person name="Medina-Pascual M.J."/>
            <person name="Valdezate S."/>
            <person name="Monzon S."/>
            <person name="Cuesta I."/>
            <person name="Carrasco G."/>
            <person name="Villalon P."/>
            <person name="Saez-Nieto J.A."/>
        </authorList>
    </citation>
    <scope>NUCLEOTIDE SEQUENCE [LARGE SCALE GENOMIC DNA]</scope>
    <source>
        <strain evidence="2 3">CNM695-12</strain>
    </source>
</reference>
<dbReference type="InterPro" id="IPR050407">
    <property type="entry name" value="Geranylgeranyl_reductase"/>
</dbReference>
<protein>
    <submittedName>
        <fullName evidence="2">Thiazole biosynthetic enzyme</fullName>
        <ecNumber evidence="2">5.3.1.29</ecNumber>
    </submittedName>
</protein>
<evidence type="ECO:0000313" key="3">
    <source>
        <dbReference type="Proteomes" id="UP000286947"/>
    </source>
</evidence>
<evidence type="ECO:0000313" key="2">
    <source>
        <dbReference type="EMBL" id="RUS67227.1"/>
    </source>
</evidence>
<proteinExistence type="predicted"/>
<dbReference type="InterPro" id="IPR036188">
    <property type="entry name" value="FAD/NAD-bd_sf"/>
</dbReference>
<dbReference type="PROSITE" id="PS51257">
    <property type="entry name" value="PROKAR_LIPOPROTEIN"/>
    <property type="match status" value="1"/>
</dbReference>
<dbReference type="PANTHER" id="PTHR42685">
    <property type="entry name" value="GERANYLGERANYL DIPHOSPHATE REDUCTASE"/>
    <property type="match status" value="1"/>
</dbReference>
<comment type="caution">
    <text evidence="2">The sequence shown here is derived from an EMBL/GenBank/DDBJ whole genome shotgun (WGS) entry which is preliminary data.</text>
</comment>
<dbReference type="AlphaFoldDB" id="A0A433SER4"/>
<dbReference type="GO" id="GO:0043917">
    <property type="term" value="F:ribose 1,5-bisphosphate isomerase activity"/>
    <property type="evidence" value="ECO:0007669"/>
    <property type="project" value="UniProtKB-EC"/>
</dbReference>
<dbReference type="SUPFAM" id="SSF51905">
    <property type="entry name" value="FAD/NAD(P)-binding domain"/>
    <property type="match status" value="1"/>
</dbReference>
<name>A0A433SER4_9BURK</name>
<sequence length="380" mass="41940">MKTDLLIVGASFSGLACARQAALAGLSVTVLEKKAQAGDKLHTTGILVKEVVDQVRWLQEVPQHLIRQIEGVRLYAPNMRMLDLQAPGYFFWATETPGLLNWMTQEVRSLGVQILTSTLFETAQRTAEGGWRVPVLQNAGAQTAPHAEIEARYLIGADGPTSRVARALGLSKNTEFLFGMEREYAMAELDPGFLHCFIDHQLATGYIGWALATQGYSQIGLAKRLPSQRHGMHKAGALHFEQFLEKISPVVRIQSEFMAVRAGMIPCGGTLRHIGCPGAMLIGDAAGTVSPVTAGGIRTALVYGEKAGVAVADYLHGKAQDPAGWLVRQYPGYRSKRFLRWGYDRWQSDWLFNQLLSTPLFRRFAEQIYFHRKGQAAASR</sequence>
<gene>
    <name evidence="2" type="ORF">CUZ56_01169</name>
</gene>
<organism evidence="2 3">
    <name type="scientific">Saezia sanguinis</name>
    <dbReference type="NCBI Taxonomy" id="1965230"/>
    <lineage>
        <taxon>Bacteria</taxon>
        <taxon>Pseudomonadati</taxon>
        <taxon>Pseudomonadota</taxon>
        <taxon>Betaproteobacteria</taxon>
        <taxon>Burkholderiales</taxon>
        <taxon>Saeziaceae</taxon>
        <taxon>Saezia</taxon>
    </lineage>
</organism>
<dbReference type="GO" id="GO:0071949">
    <property type="term" value="F:FAD binding"/>
    <property type="evidence" value="ECO:0007669"/>
    <property type="project" value="InterPro"/>
</dbReference>
<dbReference type="InterPro" id="IPR002938">
    <property type="entry name" value="FAD-bd"/>
</dbReference>
<dbReference type="Pfam" id="PF01494">
    <property type="entry name" value="FAD_binding_3"/>
    <property type="match status" value="1"/>
</dbReference>
<dbReference type="Proteomes" id="UP000286947">
    <property type="component" value="Unassembled WGS sequence"/>
</dbReference>
<dbReference type="EMBL" id="PQSP01000002">
    <property type="protein sequence ID" value="RUS67227.1"/>
    <property type="molecule type" value="Genomic_DNA"/>
</dbReference>
<accession>A0A433SER4</accession>
<dbReference type="OrthoDB" id="417034at2"/>
<keyword evidence="3" id="KW-1185">Reference proteome</keyword>
<dbReference type="Gene3D" id="3.50.50.60">
    <property type="entry name" value="FAD/NAD(P)-binding domain"/>
    <property type="match status" value="1"/>
</dbReference>